<dbReference type="GO" id="GO:0006357">
    <property type="term" value="P:regulation of transcription by RNA polymerase II"/>
    <property type="evidence" value="ECO:0007669"/>
    <property type="project" value="TreeGrafter"/>
</dbReference>
<dbReference type="Pfam" id="PF00628">
    <property type="entry name" value="PHD"/>
    <property type="match status" value="1"/>
</dbReference>
<dbReference type="PROSITE" id="PS50016">
    <property type="entry name" value="ZF_PHD_2"/>
    <property type="match status" value="1"/>
</dbReference>
<accession>A0A0D2LBT9</accession>
<name>A0A0D2LBT9_9CHLO</name>
<evidence type="ECO:0000313" key="6">
    <source>
        <dbReference type="EMBL" id="KIZ04184.1"/>
    </source>
</evidence>
<gene>
    <name evidence="6" type="ORF">MNEG_3775</name>
</gene>
<reference evidence="6 7" key="1">
    <citation type="journal article" date="2013" name="BMC Genomics">
        <title>Reconstruction of the lipid metabolism for the microalga Monoraphidium neglectum from its genome sequence reveals characteristics suitable for biofuel production.</title>
        <authorList>
            <person name="Bogen C."/>
            <person name="Al-Dilaimi A."/>
            <person name="Albersmeier A."/>
            <person name="Wichmann J."/>
            <person name="Grundmann M."/>
            <person name="Rupp O."/>
            <person name="Lauersen K.J."/>
            <person name="Blifernez-Klassen O."/>
            <person name="Kalinowski J."/>
            <person name="Goesmann A."/>
            <person name="Mussgnug J.H."/>
            <person name="Kruse O."/>
        </authorList>
    </citation>
    <scope>NUCLEOTIDE SEQUENCE [LARGE SCALE GENOMIC DNA]</scope>
    <source>
        <strain evidence="6 7">SAG 48.87</strain>
    </source>
</reference>
<dbReference type="InterPro" id="IPR011011">
    <property type="entry name" value="Znf_FYVE_PHD"/>
</dbReference>
<dbReference type="InterPro" id="IPR013083">
    <property type="entry name" value="Znf_RING/FYVE/PHD"/>
</dbReference>
<evidence type="ECO:0000256" key="1">
    <source>
        <dbReference type="ARBA" id="ARBA00022723"/>
    </source>
</evidence>
<dbReference type="EMBL" id="KK100710">
    <property type="protein sequence ID" value="KIZ04184.1"/>
    <property type="molecule type" value="Genomic_DNA"/>
</dbReference>
<sequence length="142" mass="15542">MATVLGLGRARKATLKVSPPSTEKAPDMQPSYSDANEAVCGGCRLGGELICCEACPAAFHPRCAGFASPEEVPDGDWFCWFCAKERGEEPAARLPPFRPPRHPQSYVMLASDEVCEIYYRTRVVEDQGDSLLLQYADIEAQA</sequence>
<dbReference type="PROSITE" id="PS01359">
    <property type="entry name" value="ZF_PHD_1"/>
    <property type="match status" value="1"/>
</dbReference>
<keyword evidence="2 4" id="KW-0863">Zinc-finger</keyword>
<feature type="domain" description="PHD-type" evidence="5">
    <location>
        <begin position="37"/>
        <end position="85"/>
    </location>
</feature>
<dbReference type="Gene3D" id="3.30.40.10">
    <property type="entry name" value="Zinc/RING finger domain, C3HC4 (zinc finger)"/>
    <property type="match status" value="1"/>
</dbReference>
<dbReference type="SMART" id="SM00249">
    <property type="entry name" value="PHD"/>
    <property type="match status" value="1"/>
</dbReference>
<dbReference type="RefSeq" id="XP_013903203.1">
    <property type="nucleotide sequence ID" value="XM_014047749.1"/>
</dbReference>
<dbReference type="GO" id="GO:0005634">
    <property type="term" value="C:nucleus"/>
    <property type="evidence" value="ECO:0007669"/>
    <property type="project" value="TreeGrafter"/>
</dbReference>
<evidence type="ECO:0000256" key="3">
    <source>
        <dbReference type="ARBA" id="ARBA00022833"/>
    </source>
</evidence>
<keyword evidence="3" id="KW-0862">Zinc</keyword>
<dbReference type="InterPro" id="IPR042163">
    <property type="entry name" value="PHF12"/>
</dbReference>
<dbReference type="OrthoDB" id="548568at2759"/>
<organism evidence="6 7">
    <name type="scientific">Monoraphidium neglectum</name>
    <dbReference type="NCBI Taxonomy" id="145388"/>
    <lineage>
        <taxon>Eukaryota</taxon>
        <taxon>Viridiplantae</taxon>
        <taxon>Chlorophyta</taxon>
        <taxon>core chlorophytes</taxon>
        <taxon>Chlorophyceae</taxon>
        <taxon>CS clade</taxon>
        <taxon>Sphaeropleales</taxon>
        <taxon>Selenastraceae</taxon>
        <taxon>Monoraphidium</taxon>
    </lineage>
</organism>
<evidence type="ECO:0000256" key="4">
    <source>
        <dbReference type="PROSITE-ProRule" id="PRU00146"/>
    </source>
</evidence>
<dbReference type="Proteomes" id="UP000054498">
    <property type="component" value="Unassembled WGS sequence"/>
</dbReference>
<dbReference type="AlphaFoldDB" id="A0A0D2LBT9"/>
<dbReference type="InterPro" id="IPR019787">
    <property type="entry name" value="Znf_PHD-finger"/>
</dbReference>
<dbReference type="GO" id="GO:0003714">
    <property type="term" value="F:transcription corepressor activity"/>
    <property type="evidence" value="ECO:0007669"/>
    <property type="project" value="InterPro"/>
</dbReference>
<protein>
    <recommendedName>
        <fullName evidence="5">PHD-type domain-containing protein</fullName>
    </recommendedName>
</protein>
<proteinExistence type="predicted"/>
<dbReference type="GeneID" id="25736653"/>
<evidence type="ECO:0000256" key="2">
    <source>
        <dbReference type="ARBA" id="ARBA00022771"/>
    </source>
</evidence>
<dbReference type="SUPFAM" id="SSF57903">
    <property type="entry name" value="FYVE/PHD zinc finger"/>
    <property type="match status" value="1"/>
</dbReference>
<dbReference type="PANTHER" id="PTHR46309:SF1">
    <property type="entry name" value="PHD FINGER PROTEIN 12"/>
    <property type="match status" value="1"/>
</dbReference>
<dbReference type="InterPro" id="IPR019786">
    <property type="entry name" value="Zinc_finger_PHD-type_CS"/>
</dbReference>
<dbReference type="KEGG" id="mng:MNEG_3775"/>
<dbReference type="InterPro" id="IPR001965">
    <property type="entry name" value="Znf_PHD"/>
</dbReference>
<keyword evidence="7" id="KW-1185">Reference proteome</keyword>
<dbReference type="GO" id="GO:0008270">
    <property type="term" value="F:zinc ion binding"/>
    <property type="evidence" value="ECO:0007669"/>
    <property type="project" value="UniProtKB-KW"/>
</dbReference>
<keyword evidence="1" id="KW-0479">Metal-binding</keyword>
<evidence type="ECO:0000259" key="5">
    <source>
        <dbReference type="PROSITE" id="PS50016"/>
    </source>
</evidence>
<evidence type="ECO:0000313" key="7">
    <source>
        <dbReference type="Proteomes" id="UP000054498"/>
    </source>
</evidence>
<dbReference type="PANTHER" id="PTHR46309">
    <property type="entry name" value="PHD FINGER PROTEIN 12"/>
    <property type="match status" value="1"/>
</dbReference>